<keyword evidence="3" id="KW-1185">Reference proteome</keyword>
<sequence>MAGDMNAKGEDGNVGNTKVVNLDNKDNDSENEVEKDANDTARFMASISKATKTSKSGGVTGMKSLYDVGKTTMMITHMIMKSVKILTEAQLAFYDTYDIRVHGHTRRK</sequence>
<name>A0A2U1M8B1_ARTAN</name>
<dbReference type="AlphaFoldDB" id="A0A2U1M8B1"/>
<feature type="region of interest" description="Disordered" evidence="1">
    <location>
        <begin position="1"/>
        <end position="40"/>
    </location>
</feature>
<feature type="compositionally biased region" description="Basic and acidic residues" evidence="1">
    <location>
        <begin position="23"/>
        <end position="39"/>
    </location>
</feature>
<dbReference type="EMBL" id="PKPP01006150">
    <property type="protein sequence ID" value="PWA57480.1"/>
    <property type="molecule type" value="Genomic_DNA"/>
</dbReference>
<gene>
    <name evidence="2" type="ORF">CTI12_AA409910</name>
</gene>
<evidence type="ECO:0000256" key="1">
    <source>
        <dbReference type="SAM" id="MobiDB-lite"/>
    </source>
</evidence>
<organism evidence="2 3">
    <name type="scientific">Artemisia annua</name>
    <name type="common">Sweet wormwood</name>
    <dbReference type="NCBI Taxonomy" id="35608"/>
    <lineage>
        <taxon>Eukaryota</taxon>
        <taxon>Viridiplantae</taxon>
        <taxon>Streptophyta</taxon>
        <taxon>Embryophyta</taxon>
        <taxon>Tracheophyta</taxon>
        <taxon>Spermatophyta</taxon>
        <taxon>Magnoliopsida</taxon>
        <taxon>eudicotyledons</taxon>
        <taxon>Gunneridae</taxon>
        <taxon>Pentapetalae</taxon>
        <taxon>asterids</taxon>
        <taxon>campanulids</taxon>
        <taxon>Asterales</taxon>
        <taxon>Asteraceae</taxon>
        <taxon>Asteroideae</taxon>
        <taxon>Anthemideae</taxon>
        <taxon>Artemisiinae</taxon>
        <taxon>Artemisia</taxon>
    </lineage>
</organism>
<dbReference type="Proteomes" id="UP000245207">
    <property type="component" value="Unassembled WGS sequence"/>
</dbReference>
<accession>A0A2U1M8B1</accession>
<comment type="caution">
    <text evidence="2">The sequence shown here is derived from an EMBL/GenBank/DDBJ whole genome shotgun (WGS) entry which is preliminary data.</text>
</comment>
<reference evidence="2 3" key="1">
    <citation type="journal article" date="2018" name="Mol. Plant">
        <title>The genome of Artemisia annua provides insight into the evolution of Asteraceae family and artemisinin biosynthesis.</title>
        <authorList>
            <person name="Shen Q."/>
            <person name="Zhang L."/>
            <person name="Liao Z."/>
            <person name="Wang S."/>
            <person name="Yan T."/>
            <person name="Shi P."/>
            <person name="Liu M."/>
            <person name="Fu X."/>
            <person name="Pan Q."/>
            <person name="Wang Y."/>
            <person name="Lv Z."/>
            <person name="Lu X."/>
            <person name="Zhang F."/>
            <person name="Jiang W."/>
            <person name="Ma Y."/>
            <person name="Chen M."/>
            <person name="Hao X."/>
            <person name="Li L."/>
            <person name="Tang Y."/>
            <person name="Lv G."/>
            <person name="Zhou Y."/>
            <person name="Sun X."/>
            <person name="Brodelius P.E."/>
            <person name="Rose J.K.C."/>
            <person name="Tang K."/>
        </authorList>
    </citation>
    <scope>NUCLEOTIDE SEQUENCE [LARGE SCALE GENOMIC DNA]</scope>
    <source>
        <strain evidence="3">cv. Huhao1</strain>
        <tissue evidence="2">Leaf</tissue>
    </source>
</reference>
<proteinExistence type="predicted"/>
<protein>
    <submittedName>
        <fullName evidence="2">Uncharacterized protein</fullName>
    </submittedName>
</protein>
<evidence type="ECO:0000313" key="2">
    <source>
        <dbReference type="EMBL" id="PWA57480.1"/>
    </source>
</evidence>
<evidence type="ECO:0000313" key="3">
    <source>
        <dbReference type="Proteomes" id="UP000245207"/>
    </source>
</evidence>